<protein>
    <submittedName>
        <fullName evidence="1">Uncharacterized protein</fullName>
    </submittedName>
</protein>
<name>F0V3Q1_MYCS3</name>
<sequence length="89" mass="10588">MPQYLVGIVREVVYKKFVIVECLSRNPFTFYCILSWRIRLKNIVSYFLSGKFSNKIKPISLESREVVFKLKNYETFPFQDSGIIVEIRN</sequence>
<dbReference type="Proteomes" id="UP000008645">
    <property type="component" value="Chromosome"/>
</dbReference>
<evidence type="ECO:0000313" key="1">
    <source>
        <dbReference type="EMBL" id="CBZ40473.1"/>
    </source>
</evidence>
<reference evidence="1 2" key="1">
    <citation type="journal article" date="2011" name="J. Bacteriol.">
        <title>Complete genome sequence of the hemotrophic Mycoplasma suis strain KI3806.</title>
        <authorList>
            <person name="Oehlerking J."/>
            <person name="Kube M."/>
            <person name="Felder K.M."/>
            <person name="Matter D."/>
            <person name="Wittenbrink M.M."/>
            <person name="Schwarzenbach S."/>
            <person name="Kramer M.M."/>
            <person name="Hoelzle K."/>
            <person name="Hoelzle L.E."/>
        </authorList>
    </citation>
    <scope>NUCLEOTIDE SEQUENCE [LARGE SCALE GENOMIC DNA]</scope>
    <source>
        <strain evidence="2">KI_3806</strain>
    </source>
</reference>
<dbReference type="KEGG" id="msk:MSUIS_03800"/>
<evidence type="ECO:0000313" key="2">
    <source>
        <dbReference type="Proteomes" id="UP000008645"/>
    </source>
</evidence>
<dbReference type="AlphaFoldDB" id="F0V3Q1"/>
<accession>F0V3Q1</accession>
<dbReference type="HOGENOM" id="CLU_2451454_0_0_14"/>
<organism evidence="1 2">
    <name type="scientific">Mycoplasma suis (strain KI_3806)</name>
    <dbReference type="NCBI Taxonomy" id="708248"/>
    <lineage>
        <taxon>Bacteria</taxon>
        <taxon>Bacillati</taxon>
        <taxon>Mycoplasmatota</taxon>
        <taxon>Mollicutes</taxon>
        <taxon>Mycoplasmataceae</taxon>
        <taxon>Mycoplasma</taxon>
    </lineage>
</organism>
<gene>
    <name evidence="1" type="ORF">MSUIS_03800</name>
</gene>
<dbReference type="RefSeq" id="WP_013609076.1">
    <property type="nucleotide sequence ID" value="NC_015153.1"/>
</dbReference>
<proteinExistence type="predicted"/>
<dbReference type="EMBL" id="FQ790233">
    <property type="protein sequence ID" value="CBZ40473.1"/>
    <property type="molecule type" value="Genomic_DNA"/>
</dbReference>